<gene>
    <name evidence="1" type="primary">hypA</name>
</gene>
<proteinExistence type="predicted"/>
<evidence type="ECO:0000313" key="1">
    <source>
        <dbReference type="EMBL" id="ARD69446.1"/>
    </source>
</evidence>
<reference evidence="1" key="1">
    <citation type="journal article" date="2017" name="Int. J. Antimicrob. Agents">
        <title>Sequencing and comparative genomics analysis of the IncHI2 plasmids pT5282-mphA and p112298-catA and the IncHI5 plasmid pYNKP001-dfrA.</title>
        <authorList>
            <person name="Liang Q."/>
            <person name="Yin Z."/>
            <person name="Zhao Y."/>
            <person name="Liang L."/>
            <person name="Feng J."/>
            <person name="Zhan Z."/>
            <person name="Wang H."/>
            <person name="Song Y."/>
            <person name="Tong Y."/>
            <person name="Wu W."/>
            <person name="Chen W."/>
            <person name="Wang J."/>
            <person name="Jiang L."/>
            <person name="Zhou D."/>
        </authorList>
    </citation>
    <scope>NUCLEOTIDE SEQUENCE</scope>
    <source>
        <strain evidence="1">YNKP001</strain>
        <plasmid evidence="1">pYNKP001-dfrA</plasmid>
    </source>
</reference>
<name>A0A1V0M3X1_RAOOR</name>
<organism evidence="1">
    <name type="scientific">Raoultella ornithinolytica</name>
    <name type="common">Klebsiella ornithinolytica</name>
    <dbReference type="NCBI Taxonomy" id="54291"/>
    <lineage>
        <taxon>Bacteria</taxon>
        <taxon>Pseudomonadati</taxon>
        <taxon>Pseudomonadota</taxon>
        <taxon>Gammaproteobacteria</taxon>
        <taxon>Enterobacterales</taxon>
        <taxon>Enterobacteriaceae</taxon>
        <taxon>Klebsiella/Raoultella group</taxon>
        <taxon>Raoultella</taxon>
    </lineage>
</organism>
<keyword evidence="1" id="KW-0614">Plasmid</keyword>
<dbReference type="EMBL" id="KY270853">
    <property type="protein sequence ID" value="ARD69446.1"/>
    <property type="molecule type" value="Genomic_DNA"/>
</dbReference>
<protein>
    <submittedName>
        <fullName evidence="1">Hydrogenase nickel insertion protein HypA</fullName>
    </submittedName>
</protein>
<dbReference type="AlphaFoldDB" id="A0A1V0M3X1"/>
<sequence>MRSRSLPQCGQHPACCMISASRLQSQHHACAGITSICSVQPCATVSRQAISKQKCSALSSTSASAPTSSQTSVTRAMPCCSACSRIMSAAPRALLSLPLPPLS</sequence>
<accession>A0A1V0M3X1</accession>
<geneLocation type="plasmid" evidence="1">
    <name>pYNKP001-dfrA</name>
</geneLocation>